<dbReference type="InterPro" id="IPR029052">
    <property type="entry name" value="Metallo-depent_PP-like"/>
</dbReference>
<dbReference type="Gene3D" id="3.60.21.10">
    <property type="match status" value="1"/>
</dbReference>
<proteinExistence type="predicted"/>
<evidence type="ECO:0000313" key="3">
    <source>
        <dbReference type="EMBL" id="CAE0034229.1"/>
    </source>
</evidence>
<dbReference type="InterPro" id="IPR052963">
    <property type="entry name" value="Pantetheine_PDE"/>
</dbReference>
<accession>A0A7S3E7N6</accession>
<dbReference type="SUPFAM" id="SSF56300">
    <property type="entry name" value="Metallo-dependent phosphatases"/>
    <property type="match status" value="1"/>
</dbReference>
<dbReference type="GO" id="GO:0016787">
    <property type="term" value="F:hydrolase activity"/>
    <property type="evidence" value="ECO:0007669"/>
    <property type="project" value="InterPro"/>
</dbReference>
<evidence type="ECO:0000259" key="2">
    <source>
        <dbReference type="Pfam" id="PF00149"/>
    </source>
</evidence>
<dbReference type="PANTHER" id="PTHR36492">
    <property type="match status" value="1"/>
</dbReference>
<evidence type="ECO:0000256" key="1">
    <source>
        <dbReference type="SAM" id="MobiDB-lite"/>
    </source>
</evidence>
<organism evidence="3">
    <name type="scientific">Rhodosorus marinus</name>
    <dbReference type="NCBI Taxonomy" id="101924"/>
    <lineage>
        <taxon>Eukaryota</taxon>
        <taxon>Rhodophyta</taxon>
        <taxon>Stylonematophyceae</taxon>
        <taxon>Stylonematales</taxon>
        <taxon>Stylonemataceae</taxon>
        <taxon>Rhodosorus</taxon>
    </lineage>
</organism>
<feature type="domain" description="Calcineurin-like phosphoesterase" evidence="2">
    <location>
        <begin position="39"/>
        <end position="303"/>
    </location>
</feature>
<name>A0A7S3E7N6_9RHOD</name>
<reference evidence="3" key="1">
    <citation type="submission" date="2021-01" db="EMBL/GenBank/DDBJ databases">
        <authorList>
            <person name="Corre E."/>
            <person name="Pelletier E."/>
            <person name="Niang G."/>
            <person name="Scheremetjew M."/>
            <person name="Finn R."/>
            <person name="Kale V."/>
            <person name="Holt S."/>
            <person name="Cochrane G."/>
            <person name="Meng A."/>
            <person name="Brown T."/>
            <person name="Cohen L."/>
        </authorList>
    </citation>
    <scope>NUCLEOTIDE SEQUENCE</scope>
    <source>
        <strain evidence="3">CCMP 769</strain>
    </source>
</reference>
<feature type="region of interest" description="Disordered" evidence="1">
    <location>
        <begin position="1"/>
        <end position="26"/>
    </location>
</feature>
<dbReference type="InterPro" id="IPR004843">
    <property type="entry name" value="Calcineurin-like_PHP"/>
</dbReference>
<dbReference type="PANTHER" id="PTHR36492:SF2">
    <property type="entry name" value="[ACYL-CARRIER-PROTEIN] PHOSPHODIESTERASE PPTH"/>
    <property type="match status" value="1"/>
</dbReference>
<dbReference type="EMBL" id="HBHW01002897">
    <property type="protein sequence ID" value="CAE0034229.1"/>
    <property type="molecule type" value="Transcribed_RNA"/>
</dbReference>
<feature type="compositionally biased region" description="Polar residues" evidence="1">
    <location>
        <begin position="1"/>
        <end position="10"/>
    </location>
</feature>
<protein>
    <recommendedName>
        <fullName evidence="2">Calcineurin-like phosphoesterase domain-containing protein</fullName>
    </recommendedName>
</protein>
<gene>
    <name evidence="3" type="ORF">RMAR00112_LOCUS2173</name>
</gene>
<feature type="compositionally biased region" description="Basic residues" evidence="1">
    <location>
        <begin position="17"/>
        <end position="26"/>
    </location>
</feature>
<dbReference type="AlphaFoldDB" id="A0A7S3E7N6"/>
<dbReference type="Pfam" id="PF00149">
    <property type="entry name" value="Metallophos"/>
    <property type="match status" value="1"/>
</dbReference>
<sequence>MSMFTATPTLSKDRNGRSRRPRARPRTKLWSRIEASEIMPVVLLSDLHVDNAQNMSFVRELCSQTRNEAIIVAGDISHNFNLVEETLKLLSSSYRRVFFVAGNHELWVQGSQRGTGTAPSSIEKLNELSSICETYGVFDRPHRLGSVLVVPILSWYDLSLEVPAVADLFEGFERWPWTDFRKCAWPSELEDEYPCLGNRYPSGVGLSFEAKNDKMLKEAVEDMKEVETTAVLTYSHFLPGTFALPDWLKPESDVFDPAWFNHPAAQLSAKFSRVAGSSSIEKQLRRLTPYADEHLHCFGHSHRPKDFYRKGVRYVHHPLGKPKERKMFLSPVNPLTKTVFDHRGQQVPAPTCVRYWESMMKGSDPLAGYK</sequence>